<keyword evidence="2" id="KW-1185">Reference proteome</keyword>
<proteinExistence type="predicted"/>
<organism evidence="1 2">
    <name type="scientific">Albula glossodonta</name>
    <name type="common">roundjaw bonefish</name>
    <dbReference type="NCBI Taxonomy" id="121402"/>
    <lineage>
        <taxon>Eukaryota</taxon>
        <taxon>Metazoa</taxon>
        <taxon>Chordata</taxon>
        <taxon>Craniata</taxon>
        <taxon>Vertebrata</taxon>
        <taxon>Euteleostomi</taxon>
        <taxon>Actinopterygii</taxon>
        <taxon>Neopterygii</taxon>
        <taxon>Teleostei</taxon>
        <taxon>Albuliformes</taxon>
        <taxon>Albulidae</taxon>
        <taxon>Albula</taxon>
    </lineage>
</organism>
<evidence type="ECO:0000313" key="1">
    <source>
        <dbReference type="EMBL" id="KAG9342753.1"/>
    </source>
</evidence>
<evidence type="ECO:0000313" key="2">
    <source>
        <dbReference type="Proteomes" id="UP000824540"/>
    </source>
</evidence>
<dbReference type="EMBL" id="JAFBMS010000026">
    <property type="protein sequence ID" value="KAG9342753.1"/>
    <property type="molecule type" value="Genomic_DNA"/>
</dbReference>
<dbReference type="AlphaFoldDB" id="A0A8T2NPG7"/>
<gene>
    <name evidence="1" type="ORF">JZ751_015615</name>
</gene>
<accession>A0A8T2NPG7</accession>
<dbReference type="Proteomes" id="UP000824540">
    <property type="component" value="Unassembled WGS sequence"/>
</dbReference>
<comment type="caution">
    <text evidence="1">The sequence shown here is derived from an EMBL/GenBank/DDBJ whole genome shotgun (WGS) entry which is preliminary data.</text>
</comment>
<name>A0A8T2NPG7_9TELE</name>
<reference evidence="1" key="1">
    <citation type="thesis" date="2021" institute="BYU ScholarsArchive" country="Provo, UT, USA">
        <title>Applications of and Algorithms for Genome Assembly and Genomic Analyses with an Emphasis on Marine Teleosts.</title>
        <authorList>
            <person name="Pickett B.D."/>
        </authorList>
    </citation>
    <scope>NUCLEOTIDE SEQUENCE</scope>
    <source>
        <strain evidence="1">HI-2016</strain>
    </source>
</reference>
<protein>
    <submittedName>
        <fullName evidence="1">Uncharacterized protein</fullName>
    </submittedName>
</protein>
<sequence>MQSQSAITSSKVNKGPPAEELAAEDEDLFFCGWQGSHNPTMLFTSAGSKGALTLSLKPKLVSLAHSLNFHLAYYQYFAHNNNKNISTCHIVSHKAIVSQLAIAELGVRLGIFRTSDCYSLGIFVVNWAPMACMSQAAGGERSVGGRLSISAGGLQSGNWLLLPVVVRSEKARKAPSPAVSLIRLLLMTETPAVDSAVLLTVSVSEDDRSR</sequence>